<dbReference type="EMBL" id="LAZR01048489">
    <property type="protein sequence ID" value="KKK91811.1"/>
    <property type="molecule type" value="Genomic_DNA"/>
</dbReference>
<sequence>MNKEDKKYERWLSRELFKLSLLFYDKENSGNRLGANSITVSASMGHGEVRDRIRENLDFLNMTIKYNLMDLDATRRELAEKV</sequence>
<accession>A0A0F9C560</accession>
<protein>
    <submittedName>
        <fullName evidence="1">Uncharacterized protein</fullName>
    </submittedName>
</protein>
<gene>
    <name evidence="1" type="ORF">LCGC14_2709180</name>
</gene>
<evidence type="ECO:0000313" key="1">
    <source>
        <dbReference type="EMBL" id="KKK91811.1"/>
    </source>
</evidence>
<organism evidence="1">
    <name type="scientific">marine sediment metagenome</name>
    <dbReference type="NCBI Taxonomy" id="412755"/>
    <lineage>
        <taxon>unclassified sequences</taxon>
        <taxon>metagenomes</taxon>
        <taxon>ecological metagenomes</taxon>
    </lineage>
</organism>
<name>A0A0F9C560_9ZZZZ</name>
<comment type="caution">
    <text evidence="1">The sequence shown here is derived from an EMBL/GenBank/DDBJ whole genome shotgun (WGS) entry which is preliminary data.</text>
</comment>
<dbReference type="AlphaFoldDB" id="A0A0F9C560"/>
<reference evidence="1" key="1">
    <citation type="journal article" date="2015" name="Nature">
        <title>Complex archaea that bridge the gap between prokaryotes and eukaryotes.</title>
        <authorList>
            <person name="Spang A."/>
            <person name="Saw J.H."/>
            <person name="Jorgensen S.L."/>
            <person name="Zaremba-Niedzwiedzka K."/>
            <person name="Martijn J."/>
            <person name="Lind A.E."/>
            <person name="van Eijk R."/>
            <person name="Schleper C."/>
            <person name="Guy L."/>
            <person name="Ettema T.J."/>
        </authorList>
    </citation>
    <scope>NUCLEOTIDE SEQUENCE</scope>
</reference>
<proteinExistence type="predicted"/>